<gene>
    <name evidence="5" type="ORF">EZ313_12180</name>
</gene>
<evidence type="ECO:0000256" key="3">
    <source>
        <dbReference type="SAM" id="MobiDB-lite"/>
    </source>
</evidence>
<evidence type="ECO:0000313" key="5">
    <source>
        <dbReference type="EMBL" id="TFZ07321.1"/>
    </source>
</evidence>
<dbReference type="PANTHER" id="PTHR30035">
    <property type="entry name" value="LIPOPROTEIN VACJ-RELATED"/>
    <property type="match status" value="1"/>
</dbReference>
<dbReference type="InterPro" id="IPR007428">
    <property type="entry name" value="MlaA"/>
</dbReference>
<dbReference type="Proteomes" id="UP000298180">
    <property type="component" value="Unassembled WGS sequence"/>
</dbReference>
<dbReference type="PRINTS" id="PR01805">
    <property type="entry name" value="VACJLIPOPROT"/>
</dbReference>
<feature type="compositionally biased region" description="Low complexity" evidence="3">
    <location>
        <begin position="252"/>
        <end position="263"/>
    </location>
</feature>
<dbReference type="RefSeq" id="WP_135263402.1">
    <property type="nucleotide sequence ID" value="NZ_SMLM01000001.1"/>
</dbReference>
<dbReference type="AlphaFoldDB" id="A0A4Z0C7R5"/>
<comment type="similarity">
    <text evidence="1">Belongs to the MlaA family.</text>
</comment>
<feature type="region of interest" description="Disordered" evidence="3">
    <location>
        <begin position="227"/>
        <end position="273"/>
    </location>
</feature>
<accession>A0A4Z0C7R5</accession>
<organism evidence="5 6">
    <name type="scientific">Ramlibacter henchirensis</name>
    <dbReference type="NCBI Taxonomy" id="204072"/>
    <lineage>
        <taxon>Bacteria</taxon>
        <taxon>Pseudomonadati</taxon>
        <taxon>Pseudomonadota</taxon>
        <taxon>Betaproteobacteria</taxon>
        <taxon>Burkholderiales</taxon>
        <taxon>Comamonadaceae</taxon>
        <taxon>Ramlibacter</taxon>
    </lineage>
</organism>
<dbReference type="GO" id="GO:0016020">
    <property type="term" value="C:membrane"/>
    <property type="evidence" value="ECO:0007669"/>
    <property type="project" value="InterPro"/>
</dbReference>
<dbReference type="PANTHER" id="PTHR30035:SF3">
    <property type="entry name" value="INTERMEMBRANE PHOSPHOLIPID TRANSPORT SYSTEM LIPOPROTEIN MLAA"/>
    <property type="match status" value="1"/>
</dbReference>
<feature type="compositionally biased region" description="Pro residues" evidence="3">
    <location>
        <begin position="264"/>
        <end position="273"/>
    </location>
</feature>
<evidence type="ECO:0000256" key="2">
    <source>
        <dbReference type="ARBA" id="ARBA00022729"/>
    </source>
</evidence>
<dbReference type="EMBL" id="SMLM01000001">
    <property type="protein sequence ID" value="TFZ07321.1"/>
    <property type="molecule type" value="Genomic_DNA"/>
</dbReference>
<feature type="chain" id="PRO_5021216222" evidence="4">
    <location>
        <begin position="32"/>
        <end position="273"/>
    </location>
</feature>
<name>A0A4Z0C7R5_9BURK</name>
<comment type="caution">
    <text evidence="5">The sequence shown here is derived from an EMBL/GenBank/DDBJ whole genome shotgun (WGS) entry which is preliminary data.</text>
</comment>
<protein>
    <submittedName>
        <fullName evidence="5">VacJ family lipoprotein</fullName>
    </submittedName>
</protein>
<dbReference type="GO" id="GO:0120010">
    <property type="term" value="P:intermembrane phospholipid transfer"/>
    <property type="evidence" value="ECO:0007669"/>
    <property type="project" value="TreeGrafter"/>
</dbReference>
<keyword evidence="5" id="KW-0449">Lipoprotein</keyword>
<dbReference type="Pfam" id="PF04333">
    <property type="entry name" value="MlaA"/>
    <property type="match status" value="1"/>
</dbReference>
<sequence>MRTGIHAGMGLRTLLLSALLALAGCATGPNANPNDPLEPLNREVSKFNEGVDAVILKPGATLYREKVPPLVRTGVSNFFGNLGDAWSAINSALQFKFQNAAENWMRFSTNTFLGLGGILDIASDFNIERHREDFGQTLGHWGVPAGPYIVLPLLGPSTLRDTLVLPIDRRGDPVRDLNHASERNTLYVLRAVDIRANLLRASDVLEGAALDRYSFIRDSYLQRRRAEIGTRSGPVDNDGQEPEEDSGEAKQSPGGAPTGSTPGVPVPSPAPSR</sequence>
<feature type="signal peptide" evidence="4">
    <location>
        <begin position="1"/>
        <end position="31"/>
    </location>
</feature>
<reference evidence="5 6" key="1">
    <citation type="submission" date="2019-03" db="EMBL/GenBank/DDBJ databases">
        <title>Ramlibacter henchirensis DSM 14656, whole genome shotgun sequence.</title>
        <authorList>
            <person name="Zhang X."/>
            <person name="Feng G."/>
            <person name="Zhu H."/>
        </authorList>
    </citation>
    <scope>NUCLEOTIDE SEQUENCE [LARGE SCALE GENOMIC DNA]</scope>
    <source>
        <strain evidence="5 6">DSM 14656</strain>
    </source>
</reference>
<evidence type="ECO:0000256" key="1">
    <source>
        <dbReference type="ARBA" id="ARBA00010634"/>
    </source>
</evidence>
<keyword evidence="2 4" id="KW-0732">Signal</keyword>
<evidence type="ECO:0000313" key="6">
    <source>
        <dbReference type="Proteomes" id="UP000298180"/>
    </source>
</evidence>
<keyword evidence="6" id="KW-1185">Reference proteome</keyword>
<dbReference type="OrthoDB" id="9785326at2"/>
<proteinExistence type="inferred from homology"/>
<dbReference type="PROSITE" id="PS51257">
    <property type="entry name" value="PROKAR_LIPOPROTEIN"/>
    <property type="match status" value="1"/>
</dbReference>
<evidence type="ECO:0000256" key="4">
    <source>
        <dbReference type="SAM" id="SignalP"/>
    </source>
</evidence>